<feature type="domain" description="Major facilitator superfamily (MFS) profile" evidence="7">
    <location>
        <begin position="47"/>
        <end position="531"/>
    </location>
</feature>
<feature type="region of interest" description="Disordered" evidence="5">
    <location>
        <begin position="1"/>
        <end position="24"/>
    </location>
</feature>
<dbReference type="GO" id="GO:0022857">
    <property type="term" value="F:transmembrane transporter activity"/>
    <property type="evidence" value="ECO:0007669"/>
    <property type="project" value="InterPro"/>
</dbReference>
<dbReference type="FunFam" id="1.20.1250.20:FF:000023">
    <property type="entry name" value="Solute carrier family 22 member 6"/>
    <property type="match status" value="1"/>
</dbReference>
<feature type="transmembrane region" description="Helical" evidence="6">
    <location>
        <begin position="503"/>
        <end position="523"/>
    </location>
</feature>
<evidence type="ECO:0000256" key="5">
    <source>
        <dbReference type="SAM" id="MobiDB-lite"/>
    </source>
</evidence>
<feature type="transmembrane region" description="Helical" evidence="6">
    <location>
        <begin position="384"/>
        <end position="406"/>
    </location>
</feature>
<feature type="transmembrane region" description="Helical" evidence="6">
    <location>
        <begin position="354"/>
        <end position="378"/>
    </location>
</feature>
<dbReference type="EMBL" id="JAHGAV010000247">
    <property type="protein sequence ID" value="KAG6927595.1"/>
    <property type="molecule type" value="Genomic_DNA"/>
</dbReference>
<dbReference type="InterPro" id="IPR005828">
    <property type="entry name" value="MFS_sugar_transport-like"/>
</dbReference>
<feature type="transmembrane region" description="Helical" evidence="6">
    <location>
        <begin position="183"/>
        <end position="201"/>
    </location>
</feature>
<dbReference type="InterPro" id="IPR020846">
    <property type="entry name" value="MFS_dom"/>
</dbReference>
<evidence type="ECO:0000313" key="8">
    <source>
        <dbReference type="EMBL" id="KAG6927595.1"/>
    </source>
</evidence>
<evidence type="ECO:0000256" key="2">
    <source>
        <dbReference type="ARBA" id="ARBA00022692"/>
    </source>
</evidence>
<evidence type="ECO:0000256" key="4">
    <source>
        <dbReference type="ARBA" id="ARBA00023136"/>
    </source>
</evidence>
<accession>A0A8T1SG24</accession>
<evidence type="ECO:0000259" key="7">
    <source>
        <dbReference type="PROSITE" id="PS50850"/>
    </source>
</evidence>
<evidence type="ECO:0000256" key="3">
    <source>
        <dbReference type="ARBA" id="ARBA00022989"/>
    </source>
</evidence>
<dbReference type="SUPFAM" id="SSF103473">
    <property type="entry name" value="MFS general substrate transporter"/>
    <property type="match status" value="1"/>
</dbReference>
<evidence type="ECO:0000313" key="9">
    <source>
        <dbReference type="Proteomes" id="UP000765507"/>
    </source>
</evidence>
<name>A0A8T1SG24_CHESE</name>
<feature type="transmembrane region" description="Helical" evidence="6">
    <location>
        <begin position="418"/>
        <end position="437"/>
    </location>
</feature>
<proteinExistence type="predicted"/>
<evidence type="ECO:0000256" key="1">
    <source>
        <dbReference type="ARBA" id="ARBA00004141"/>
    </source>
</evidence>
<organism evidence="8 9">
    <name type="scientific">Chelydra serpentina</name>
    <name type="common">Snapping turtle</name>
    <name type="synonym">Testudo serpentina</name>
    <dbReference type="NCBI Taxonomy" id="8475"/>
    <lineage>
        <taxon>Eukaryota</taxon>
        <taxon>Metazoa</taxon>
        <taxon>Chordata</taxon>
        <taxon>Craniata</taxon>
        <taxon>Vertebrata</taxon>
        <taxon>Euteleostomi</taxon>
        <taxon>Archelosauria</taxon>
        <taxon>Testudinata</taxon>
        <taxon>Testudines</taxon>
        <taxon>Cryptodira</taxon>
        <taxon>Durocryptodira</taxon>
        <taxon>Americhelydia</taxon>
        <taxon>Chelydroidea</taxon>
        <taxon>Chelydridae</taxon>
        <taxon>Chelydra</taxon>
    </lineage>
</organism>
<dbReference type="AlphaFoldDB" id="A0A8T1SG24"/>
<comment type="caution">
    <text evidence="8">The sequence shown here is derived from an EMBL/GenBank/DDBJ whole genome shotgun (WGS) entry which is preliminary data.</text>
</comment>
<evidence type="ECO:0000256" key="6">
    <source>
        <dbReference type="SAM" id="Phobius"/>
    </source>
</evidence>
<feature type="transmembrane region" description="Helical" evidence="6">
    <location>
        <begin position="35"/>
        <end position="57"/>
    </location>
</feature>
<feature type="transmembrane region" description="Helical" evidence="6">
    <location>
        <begin position="241"/>
        <end position="264"/>
    </location>
</feature>
<dbReference type="PROSITE" id="PS50850">
    <property type="entry name" value="MFS"/>
    <property type="match status" value="1"/>
</dbReference>
<dbReference type="Gene3D" id="1.20.1250.20">
    <property type="entry name" value="MFS general substrate transporter like domains"/>
    <property type="match status" value="1"/>
</dbReference>
<keyword evidence="4 6" id="KW-0472">Membrane</keyword>
<keyword evidence="3 6" id="KW-1133">Transmembrane helix</keyword>
<feature type="transmembrane region" description="Helical" evidence="6">
    <location>
        <begin position="213"/>
        <end position="234"/>
    </location>
</feature>
<keyword evidence="2 6" id="KW-0812">Transmembrane</keyword>
<feature type="compositionally biased region" description="Basic and acidic residues" evidence="5">
    <location>
        <begin position="1"/>
        <end position="11"/>
    </location>
</feature>
<sequence>SQGLCRREARQSGRGFPTASMAPGGQLEKEQRMGFFQTILVVLVFLPLLMVASHNFLQNFTAAVPRHWCYIPAGDNDTTEVTGDLLKIYIPMDGNQEPDRCLRFSTPQWQLLAPNGTSTNATEPCLDGWAYDRNVFNSTIITEWHLVCGKRALKDFAQSIYMAGVLVGALVFGSLADRLGRRALLLWSLLQVGVMGTGAAFAPNLAAYCTFRFFSGTGTAGFILNSISLTMEWIPSQFRAMVATVLACSLTLGQLLLAGLAYAIRDWRQLQLASSVPFFLFFLYSWWIPESARWLIVNHRPEMALRNLRRVSRINGEKLEREGISLETLRLEMQQEEESSGPSRRSALELFRTAPMRGITCCLMMAWFSNNFSFYHLALDLQRFGGISIFLVQLIFGAVDVPFRMLVAVAANRLGRRLTQAACLFLGGLFILASIPVPQDMEVLLIALTVLGKGLFSSSSSCSYLYTTELYPTVIRQTGLGVTNMMARLGAVAAPMVQMTQAFVSFLPLLLFGAVPITAGILVNCLPETLGDPLADTMKQVEDRARKKRSKKEELKKEARGTKKTKF</sequence>
<keyword evidence="9" id="KW-1185">Reference proteome</keyword>
<feature type="transmembrane region" description="Helical" evidence="6">
    <location>
        <begin position="443"/>
        <end position="466"/>
    </location>
</feature>
<dbReference type="Pfam" id="PF00083">
    <property type="entry name" value="Sugar_tr"/>
    <property type="match status" value="1"/>
</dbReference>
<dbReference type="InterPro" id="IPR036259">
    <property type="entry name" value="MFS_trans_sf"/>
</dbReference>
<feature type="transmembrane region" description="Helical" evidence="6">
    <location>
        <begin position="159"/>
        <end position="176"/>
    </location>
</feature>
<feature type="region of interest" description="Disordered" evidence="5">
    <location>
        <begin position="541"/>
        <end position="567"/>
    </location>
</feature>
<comment type="subcellular location">
    <subcellularLocation>
        <location evidence="1">Membrane</location>
        <topology evidence="1">Multi-pass membrane protein</topology>
    </subcellularLocation>
</comment>
<feature type="compositionally biased region" description="Basic and acidic residues" evidence="5">
    <location>
        <begin position="541"/>
        <end position="561"/>
    </location>
</feature>
<feature type="non-terminal residue" evidence="8">
    <location>
        <position position="567"/>
    </location>
</feature>
<gene>
    <name evidence="8" type="ORF">G0U57_009542</name>
</gene>
<dbReference type="Proteomes" id="UP000765507">
    <property type="component" value="Unassembled WGS sequence"/>
</dbReference>
<dbReference type="GO" id="GO:0016020">
    <property type="term" value="C:membrane"/>
    <property type="evidence" value="ECO:0007669"/>
    <property type="project" value="UniProtKB-SubCell"/>
</dbReference>
<dbReference type="PANTHER" id="PTHR24064">
    <property type="entry name" value="SOLUTE CARRIER FAMILY 22 MEMBER"/>
    <property type="match status" value="1"/>
</dbReference>
<feature type="transmembrane region" description="Helical" evidence="6">
    <location>
        <begin position="270"/>
        <end position="288"/>
    </location>
</feature>
<reference evidence="8 9" key="1">
    <citation type="journal article" date="2020" name="G3 (Bethesda)">
        <title>Draft Genome of the Common Snapping Turtle, Chelydra serpentina, a Model for Phenotypic Plasticity in Reptiles.</title>
        <authorList>
            <person name="Das D."/>
            <person name="Singh S.K."/>
            <person name="Bierstedt J."/>
            <person name="Erickson A."/>
            <person name="Galli G.L.J."/>
            <person name="Crossley D.A. 2nd"/>
            <person name="Rhen T."/>
        </authorList>
    </citation>
    <scope>NUCLEOTIDE SEQUENCE [LARGE SCALE GENOMIC DNA]</scope>
    <source>
        <strain evidence="8">KW</strain>
    </source>
</reference>
<protein>
    <submittedName>
        <fullName evidence="8">Solute carrier family 22 member 6-like</fullName>
    </submittedName>
</protein>
<dbReference type="OrthoDB" id="5296287at2759"/>